<keyword evidence="3" id="KW-1185">Reference proteome</keyword>
<organism evidence="2 3">
    <name type="scientific">Menidia menidia</name>
    <name type="common">Atlantic silverside</name>
    <dbReference type="NCBI Taxonomy" id="238744"/>
    <lineage>
        <taxon>Eukaryota</taxon>
        <taxon>Metazoa</taxon>
        <taxon>Chordata</taxon>
        <taxon>Craniata</taxon>
        <taxon>Vertebrata</taxon>
        <taxon>Euteleostomi</taxon>
        <taxon>Actinopterygii</taxon>
        <taxon>Neopterygii</taxon>
        <taxon>Teleostei</taxon>
        <taxon>Neoteleostei</taxon>
        <taxon>Acanthomorphata</taxon>
        <taxon>Ovalentaria</taxon>
        <taxon>Atherinomorphae</taxon>
        <taxon>Atheriniformes</taxon>
        <taxon>Atherinopsidae</taxon>
        <taxon>Menidiinae</taxon>
        <taxon>Menidia</taxon>
    </lineage>
</organism>
<reference evidence="2" key="1">
    <citation type="submission" date="2021-05" db="EMBL/GenBank/DDBJ databases">
        <authorList>
            <person name="Tigano A."/>
        </authorList>
    </citation>
    <scope>NUCLEOTIDE SEQUENCE</scope>
</reference>
<evidence type="ECO:0000313" key="2">
    <source>
        <dbReference type="EMBL" id="CAG6015969.1"/>
    </source>
</evidence>
<feature type="compositionally biased region" description="Basic and acidic residues" evidence="1">
    <location>
        <begin position="80"/>
        <end position="96"/>
    </location>
</feature>
<proteinExistence type="predicted"/>
<gene>
    <name evidence="2" type="ORF">MMEN_LOCUS19937</name>
</gene>
<protein>
    <submittedName>
        <fullName evidence="2">(Atlantic silverside) hypothetical protein</fullName>
    </submittedName>
</protein>
<feature type="compositionally biased region" description="Polar residues" evidence="1">
    <location>
        <begin position="64"/>
        <end position="79"/>
    </location>
</feature>
<comment type="caution">
    <text evidence="2">The sequence shown here is derived from an EMBL/GenBank/DDBJ whole genome shotgun (WGS) entry which is preliminary data.</text>
</comment>
<accession>A0A8S4BLK7</accession>
<name>A0A8S4BLK7_9TELE</name>
<feature type="region of interest" description="Disordered" evidence="1">
    <location>
        <begin position="21"/>
        <end position="130"/>
    </location>
</feature>
<dbReference type="AlphaFoldDB" id="A0A8S4BLK7"/>
<evidence type="ECO:0000313" key="3">
    <source>
        <dbReference type="Proteomes" id="UP000677803"/>
    </source>
</evidence>
<feature type="compositionally biased region" description="Basic and acidic residues" evidence="1">
    <location>
        <begin position="23"/>
        <end position="37"/>
    </location>
</feature>
<dbReference type="EMBL" id="CAJRST010038888">
    <property type="protein sequence ID" value="CAG6015969.1"/>
    <property type="molecule type" value="Genomic_DNA"/>
</dbReference>
<evidence type="ECO:0000256" key="1">
    <source>
        <dbReference type="SAM" id="MobiDB-lite"/>
    </source>
</evidence>
<dbReference type="Proteomes" id="UP000677803">
    <property type="component" value="Unassembled WGS sequence"/>
</dbReference>
<sequence length="130" mass="14247">MKRQAVAFSLVITAVPYNVTFHDTTKDKKAEDGERGIRPHIQIQASTPSLQFPPPSVHVPLPATPQQQGPEPLQRSQSITERERETEKGSKNRERTGQTGDDDDDDSHQGCSSLPSVHPNVKVKEAGVGN</sequence>